<feature type="domain" description="Major facilitator superfamily (MFS) profile" evidence="5">
    <location>
        <begin position="1"/>
        <end position="401"/>
    </location>
</feature>
<dbReference type="InterPro" id="IPR052714">
    <property type="entry name" value="MFS_Exporter"/>
</dbReference>
<keyword evidence="1 4" id="KW-0812">Transmembrane</keyword>
<feature type="transmembrane region" description="Helical" evidence="4">
    <location>
        <begin position="253"/>
        <end position="273"/>
    </location>
</feature>
<dbReference type="PROSITE" id="PS50850">
    <property type="entry name" value="MFS"/>
    <property type="match status" value="1"/>
</dbReference>
<feature type="transmembrane region" description="Helical" evidence="4">
    <location>
        <begin position="61"/>
        <end position="85"/>
    </location>
</feature>
<comment type="caution">
    <text evidence="6">The sequence shown here is derived from an EMBL/GenBank/DDBJ whole genome shotgun (WGS) entry which is preliminary data.</text>
</comment>
<dbReference type="OrthoDB" id="8433317at2"/>
<dbReference type="SUPFAM" id="SSF103473">
    <property type="entry name" value="MFS general substrate transporter"/>
    <property type="match status" value="1"/>
</dbReference>
<feature type="transmembrane region" description="Helical" evidence="4">
    <location>
        <begin position="310"/>
        <end position="332"/>
    </location>
</feature>
<dbReference type="Gene3D" id="1.20.1250.20">
    <property type="entry name" value="MFS general substrate transporter like domains"/>
    <property type="match status" value="1"/>
</dbReference>
<evidence type="ECO:0000256" key="4">
    <source>
        <dbReference type="SAM" id="Phobius"/>
    </source>
</evidence>
<dbReference type="PANTHER" id="PTHR23531">
    <property type="entry name" value="QUINOLENE RESISTANCE PROTEIN NORA"/>
    <property type="match status" value="1"/>
</dbReference>
<dbReference type="InterPro" id="IPR011701">
    <property type="entry name" value="MFS"/>
</dbReference>
<dbReference type="GO" id="GO:0022857">
    <property type="term" value="F:transmembrane transporter activity"/>
    <property type="evidence" value="ECO:0007669"/>
    <property type="project" value="InterPro"/>
</dbReference>
<protein>
    <recommendedName>
        <fullName evidence="5">Major facilitator superfamily (MFS) profile domain-containing protein</fullName>
    </recommendedName>
</protein>
<feature type="transmembrane region" description="Helical" evidence="4">
    <location>
        <begin position="285"/>
        <end position="304"/>
    </location>
</feature>
<feature type="transmembrane region" description="Helical" evidence="4">
    <location>
        <begin position="374"/>
        <end position="396"/>
    </location>
</feature>
<gene>
    <name evidence="6" type="ORF">CR492_18485</name>
</gene>
<dbReference type="Proteomes" id="UP000236286">
    <property type="component" value="Unassembled WGS sequence"/>
</dbReference>
<dbReference type="AlphaFoldDB" id="A0A2J7TCI1"/>
<dbReference type="InterPro" id="IPR036259">
    <property type="entry name" value="MFS_trans_sf"/>
</dbReference>
<evidence type="ECO:0000259" key="5">
    <source>
        <dbReference type="PROSITE" id="PS50850"/>
    </source>
</evidence>
<feature type="transmembrane region" description="Helical" evidence="4">
    <location>
        <begin position="119"/>
        <end position="138"/>
    </location>
</feature>
<sequence>MRARLQNLLHVTDAAAAKAGFVDARGRREYMQLAGAAFLISFMYSHAALLAVVFAREGFDLHAIGLLLSLYAAPVILFTFLSGAIAARIGVLNTCRLAILLMLIGFFSLRYTAGDFWPAMASRMAQGIGQGLLLSSFVTYGQSRLNASRFVYLIALFTSMFAVAQAFAPPFGAMILNAYGAPAMFLEGSIPAVLALVLTFGLRPIPRPAPGRGLDLSAAWRRENIGSLAAVFVNGAMFGFTAAYLAALLEAEALPIGAFFLASTTTLFASRFLAMGIFETIERRLLVAGGFLSQAASFVLIGLAGQSWLIVVAGILFGAGYSVVYPVLSAAISKDLDPSERAGPQALLNTAFNIGIFLMPYPQALIIGHLGFRAAALVLAGLAGVSALALIATALLNHAPRSSRP</sequence>
<reference evidence="6 7" key="1">
    <citation type="submission" date="2017-10" db="EMBL/GenBank/DDBJ databases">
        <title>Genome announcement of Methylocella silvestris TVC from permafrost.</title>
        <authorList>
            <person name="Wang J."/>
            <person name="Geng K."/>
            <person name="Ul-Haque F."/>
            <person name="Crombie A.T."/>
            <person name="Street L.E."/>
            <person name="Wookey P.A."/>
            <person name="Murrell J.C."/>
            <person name="Pratscher J."/>
        </authorList>
    </citation>
    <scope>NUCLEOTIDE SEQUENCE [LARGE SCALE GENOMIC DNA]</scope>
    <source>
        <strain evidence="6 7">TVC</strain>
    </source>
</reference>
<feature type="transmembrane region" description="Helical" evidence="4">
    <location>
        <begin position="97"/>
        <end position="113"/>
    </location>
</feature>
<organism evidence="6 7">
    <name type="scientific">Methylocella silvestris</name>
    <dbReference type="NCBI Taxonomy" id="199596"/>
    <lineage>
        <taxon>Bacteria</taxon>
        <taxon>Pseudomonadati</taxon>
        <taxon>Pseudomonadota</taxon>
        <taxon>Alphaproteobacteria</taxon>
        <taxon>Hyphomicrobiales</taxon>
        <taxon>Beijerinckiaceae</taxon>
        <taxon>Methylocella</taxon>
    </lineage>
</organism>
<dbReference type="EMBL" id="PDZR01000031">
    <property type="protein sequence ID" value="PNG24476.1"/>
    <property type="molecule type" value="Genomic_DNA"/>
</dbReference>
<evidence type="ECO:0000256" key="3">
    <source>
        <dbReference type="ARBA" id="ARBA00023136"/>
    </source>
</evidence>
<name>A0A2J7TCI1_METSI</name>
<dbReference type="RefSeq" id="WP_102845201.1">
    <property type="nucleotide sequence ID" value="NZ_PDZR01000031.1"/>
</dbReference>
<dbReference type="InterPro" id="IPR020846">
    <property type="entry name" value="MFS_dom"/>
</dbReference>
<evidence type="ECO:0000256" key="1">
    <source>
        <dbReference type="ARBA" id="ARBA00022692"/>
    </source>
</evidence>
<evidence type="ECO:0000313" key="6">
    <source>
        <dbReference type="EMBL" id="PNG24476.1"/>
    </source>
</evidence>
<dbReference type="Pfam" id="PF07690">
    <property type="entry name" value="MFS_1"/>
    <property type="match status" value="1"/>
</dbReference>
<keyword evidence="2 4" id="KW-1133">Transmembrane helix</keyword>
<feature type="transmembrane region" description="Helical" evidence="4">
    <location>
        <begin position="150"/>
        <end position="168"/>
    </location>
</feature>
<dbReference type="PANTHER" id="PTHR23531:SF1">
    <property type="entry name" value="QUINOLENE RESISTANCE PROTEIN NORA"/>
    <property type="match status" value="1"/>
</dbReference>
<feature type="transmembrane region" description="Helical" evidence="4">
    <location>
        <begin position="33"/>
        <end position="55"/>
    </location>
</feature>
<keyword evidence="3 4" id="KW-0472">Membrane</keyword>
<accession>A0A2J7TCI1</accession>
<feature type="transmembrane region" description="Helical" evidence="4">
    <location>
        <begin position="344"/>
        <end position="362"/>
    </location>
</feature>
<proteinExistence type="predicted"/>
<evidence type="ECO:0000313" key="7">
    <source>
        <dbReference type="Proteomes" id="UP000236286"/>
    </source>
</evidence>
<feature type="transmembrane region" description="Helical" evidence="4">
    <location>
        <begin position="188"/>
        <end position="205"/>
    </location>
</feature>
<feature type="transmembrane region" description="Helical" evidence="4">
    <location>
        <begin position="225"/>
        <end position="247"/>
    </location>
</feature>
<evidence type="ECO:0000256" key="2">
    <source>
        <dbReference type="ARBA" id="ARBA00022989"/>
    </source>
</evidence>